<dbReference type="GO" id="GO:0051480">
    <property type="term" value="P:regulation of cytosolic calcium ion concentration"/>
    <property type="evidence" value="ECO:0007669"/>
    <property type="project" value="TreeGrafter"/>
</dbReference>
<sequence length="269" mass="29549">MLRLFLIVLLAVVRIVLFSSIEAEGHASHDSSLVPLGVWLGGVLHLLLPIASFVGCGFARWWIDLSPPPLGAGGVGAAYAGPGARPGRGCGFSLSLCPPGIVVSLLIMEEPEASKISEVLDSLLGEGTGGSSQTSHNRLATATYPFILSIKDLITNINKRIDGAYAQIRLNTYKAVANPTYICQVTDDPILYCFEIDKEMETCFDMDKEFKVEYEQLGTEVRDFTVQLLSQCRDTTETEMFLRLLWGFDEGGPKIQFPRVQLALDYKQR</sequence>
<dbReference type="InterPro" id="IPR013555">
    <property type="entry name" value="TRP_dom"/>
</dbReference>
<evidence type="ECO:0000256" key="3">
    <source>
        <dbReference type="ARBA" id="ARBA00023065"/>
    </source>
</evidence>
<feature type="chain" id="PRO_5043349969" description="Transient receptor ion channel domain-containing protein" evidence="6">
    <location>
        <begin position="24"/>
        <end position="269"/>
    </location>
</feature>
<keyword evidence="4" id="KW-0407">Ion channel</keyword>
<reference evidence="8 9" key="1">
    <citation type="journal article" date="2022" name="Nat. Ecol. Evol.">
        <title>A masculinizing supergene underlies an exaggerated male reproductive morph in a spider.</title>
        <authorList>
            <person name="Hendrickx F."/>
            <person name="De Corte Z."/>
            <person name="Sonet G."/>
            <person name="Van Belleghem S.M."/>
            <person name="Kostlbacher S."/>
            <person name="Vangestel C."/>
        </authorList>
    </citation>
    <scope>NUCLEOTIDE SEQUENCE [LARGE SCALE GENOMIC DNA]</scope>
    <source>
        <strain evidence="8">W744_W776</strain>
    </source>
</reference>
<evidence type="ECO:0000256" key="6">
    <source>
        <dbReference type="SAM" id="SignalP"/>
    </source>
</evidence>
<dbReference type="Pfam" id="PF08344">
    <property type="entry name" value="TRP_2"/>
    <property type="match status" value="1"/>
</dbReference>
<keyword evidence="2" id="KW-0677">Repeat</keyword>
<evidence type="ECO:0000256" key="4">
    <source>
        <dbReference type="ARBA" id="ARBA00023303"/>
    </source>
</evidence>
<protein>
    <recommendedName>
        <fullName evidence="7">Transient receptor ion channel domain-containing protein</fullName>
    </recommendedName>
</protein>
<evidence type="ECO:0000259" key="7">
    <source>
        <dbReference type="SMART" id="SM01420"/>
    </source>
</evidence>
<feature type="transmembrane region" description="Helical" evidence="5">
    <location>
        <begin position="39"/>
        <end position="63"/>
    </location>
</feature>
<dbReference type="InterPro" id="IPR002153">
    <property type="entry name" value="TRPC_channel"/>
</dbReference>
<evidence type="ECO:0000256" key="2">
    <source>
        <dbReference type="ARBA" id="ARBA00022737"/>
    </source>
</evidence>
<evidence type="ECO:0000313" key="8">
    <source>
        <dbReference type="EMBL" id="KAG8178172.1"/>
    </source>
</evidence>
<accession>A0AAV6U2J0</accession>
<comment type="caution">
    <text evidence="8">The sequence shown here is derived from an EMBL/GenBank/DDBJ whole genome shotgun (WGS) entry which is preliminary data.</text>
</comment>
<feature type="signal peptide" evidence="6">
    <location>
        <begin position="1"/>
        <end position="23"/>
    </location>
</feature>
<dbReference type="PANTHER" id="PTHR10117:SF54">
    <property type="entry name" value="TRANSIENT RECEPTOR POTENTIAL-GAMMA PROTEIN"/>
    <property type="match status" value="1"/>
</dbReference>
<evidence type="ECO:0000256" key="5">
    <source>
        <dbReference type="SAM" id="Phobius"/>
    </source>
</evidence>
<dbReference type="Proteomes" id="UP000827092">
    <property type="component" value="Unassembled WGS sequence"/>
</dbReference>
<evidence type="ECO:0000256" key="1">
    <source>
        <dbReference type="ARBA" id="ARBA00022448"/>
    </source>
</evidence>
<dbReference type="SMART" id="SM01420">
    <property type="entry name" value="TRP_2"/>
    <property type="match status" value="1"/>
</dbReference>
<keyword evidence="9" id="KW-1185">Reference proteome</keyword>
<gene>
    <name evidence="8" type="ORF">JTE90_006310</name>
</gene>
<dbReference type="GO" id="GO:0015279">
    <property type="term" value="F:store-operated calcium channel activity"/>
    <property type="evidence" value="ECO:0007669"/>
    <property type="project" value="TreeGrafter"/>
</dbReference>
<keyword evidence="6" id="KW-0732">Signal</keyword>
<dbReference type="AlphaFoldDB" id="A0AAV6U2J0"/>
<keyword evidence="5" id="KW-0472">Membrane</keyword>
<name>A0AAV6U2J0_9ARAC</name>
<dbReference type="EMBL" id="JAFNEN010000713">
    <property type="protein sequence ID" value="KAG8178172.1"/>
    <property type="molecule type" value="Genomic_DNA"/>
</dbReference>
<dbReference type="GO" id="GO:0034703">
    <property type="term" value="C:cation channel complex"/>
    <property type="evidence" value="ECO:0007669"/>
    <property type="project" value="TreeGrafter"/>
</dbReference>
<organism evidence="8 9">
    <name type="scientific">Oedothorax gibbosus</name>
    <dbReference type="NCBI Taxonomy" id="931172"/>
    <lineage>
        <taxon>Eukaryota</taxon>
        <taxon>Metazoa</taxon>
        <taxon>Ecdysozoa</taxon>
        <taxon>Arthropoda</taxon>
        <taxon>Chelicerata</taxon>
        <taxon>Arachnida</taxon>
        <taxon>Araneae</taxon>
        <taxon>Araneomorphae</taxon>
        <taxon>Entelegynae</taxon>
        <taxon>Araneoidea</taxon>
        <taxon>Linyphiidae</taxon>
        <taxon>Erigoninae</taxon>
        <taxon>Oedothorax</taxon>
    </lineage>
</organism>
<dbReference type="GO" id="GO:0005886">
    <property type="term" value="C:plasma membrane"/>
    <property type="evidence" value="ECO:0007669"/>
    <property type="project" value="TreeGrafter"/>
</dbReference>
<feature type="domain" description="Transient receptor ion channel" evidence="7">
    <location>
        <begin position="167"/>
        <end position="211"/>
    </location>
</feature>
<dbReference type="GO" id="GO:0070679">
    <property type="term" value="F:inositol 1,4,5 trisphosphate binding"/>
    <property type="evidence" value="ECO:0007669"/>
    <property type="project" value="TreeGrafter"/>
</dbReference>
<keyword evidence="3" id="KW-0406">Ion transport</keyword>
<keyword evidence="5" id="KW-0812">Transmembrane</keyword>
<keyword evidence="1" id="KW-0813">Transport</keyword>
<evidence type="ECO:0000313" key="9">
    <source>
        <dbReference type="Proteomes" id="UP000827092"/>
    </source>
</evidence>
<dbReference type="PANTHER" id="PTHR10117">
    <property type="entry name" value="TRANSIENT RECEPTOR POTENTIAL CHANNEL"/>
    <property type="match status" value="1"/>
</dbReference>
<keyword evidence="5" id="KW-1133">Transmembrane helix</keyword>
<proteinExistence type="predicted"/>